<evidence type="ECO:0000313" key="2">
    <source>
        <dbReference type="Proteomes" id="UP000479190"/>
    </source>
</evidence>
<sequence>MYIYIENRPPGLYTTTSETIEHTGHSQTQNAHHRIQVSLLRKLKNSLLRDREDSTTRINRLSTEEDDSLKTNNYVLARSCSINSGSSSGISSCQNETLCAFVQKSQAADGESFCSSSTDEIIELRSLNETVLHHHESPEDDENIDNNDDVFETRRAFCYTPERLVRSQQYRIVSSTPPCQPSFDSLWPQARREFDRNYQNCIIDAVQRDYGLVKAADVSAHDSPTNYTEPSTIVQKISLTYRSSTISRLITRYITQSLQIYVKV</sequence>
<evidence type="ECO:0000313" key="1">
    <source>
        <dbReference type="EMBL" id="CAB0030780.1"/>
    </source>
</evidence>
<dbReference type="OrthoDB" id="7741006at2759"/>
<name>A0A6H5I772_9HYME</name>
<proteinExistence type="predicted"/>
<organism evidence="1 2">
    <name type="scientific">Trichogramma brassicae</name>
    <dbReference type="NCBI Taxonomy" id="86971"/>
    <lineage>
        <taxon>Eukaryota</taxon>
        <taxon>Metazoa</taxon>
        <taxon>Ecdysozoa</taxon>
        <taxon>Arthropoda</taxon>
        <taxon>Hexapoda</taxon>
        <taxon>Insecta</taxon>
        <taxon>Pterygota</taxon>
        <taxon>Neoptera</taxon>
        <taxon>Endopterygota</taxon>
        <taxon>Hymenoptera</taxon>
        <taxon>Apocrita</taxon>
        <taxon>Proctotrupomorpha</taxon>
        <taxon>Chalcidoidea</taxon>
        <taxon>Trichogrammatidae</taxon>
        <taxon>Trichogramma</taxon>
    </lineage>
</organism>
<accession>A0A6H5I772</accession>
<dbReference type="Proteomes" id="UP000479190">
    <property type="component" value="Unassembled WGS sequence"/>
</dbReference>
<dbReference type="EMBL" id="CADCXV010000546">
    <property type="protein sequence ID" value="CAB0030780.1"/>
    <property type="molecule type" value="Genomic_DNA"/>
</dbReference>
<protein>
    <submittedName>
        <fullName evidence="1">Uncharacterized protein</fullName>
    </submittedName>
</protein>
<reference evidence="1 2" key="1">
    <citation type="submission" date="2020-02" db="EMBL/GenBank/DDBJ databases">
        <authorList>
            <person name="Ferguson B K."/>
        </authorList>
    </citation>
    <scope>NUCLEOTIDE SEQUENCE [LARGE SCALE GENOMIC DNA]</scope>
</reference>
<keyword evidence="2" id="KW-1185">Reference proteome</keyword>
<gene>
    <name evidence="1" type="ORF">TBRA_LOCUS2768</name>
</gene>
<dbReference type="AlphaFoldDB" id="A0A6H5I772"/>